<dbReference type="EMBL" id="UOEE01000281">
    <property type="protein sequence ID" value="VAV99907.1"/>
    <property type="molecule type" value="Genomic_DNA"/>
</dbReference>
<sequence length="183" mass="19974">MAKPTVIRHFDQLDSTNTKCVCIAKSGEQPALWVLADRQSAGRGRRNRKWQGGAGNLYASGLYWFDQSPARLAELGFAAALAVSDVLSCFVDADQLRLKWPNDVLACGVKLAGILPESGVQNNKCWLVMGVGINLSHAPEIAGRKTTCLADILQAGKTLPDNTALLPELVKCFEHWVAIWQEQ</sequence>
<feature type="non-terminal residue" evidence="3">
    <location>
        <position position="183"/>
    </location>
</feature>
<dbReference type="PANTHER" id="PTHR12835:SF5">
    <property type="entry name" value="BIOTIN--PROTEIN LIGASE"/>
    <property type="match status" value="1"/>
</dbReference>
<reference evidence="3" key="1">
    <citation type="submission" date="2018-06" db="EMBL/GenBank/DDBJ databases">
        <authorList>
            <person name="Zhirakovskaya E."/>
        </authorList>
    </citation>
    <scope>NUCLEOTIDE SEQUENCE</scope>
</reference>
<evidence type="ECO:0000256" key="1">
    <source>
        <dbReference type="ARBA" id="ARBA00022598"/>
    </source>
</evidence>
<dbReference type="Pfam" id="PF03099">
    <property type="entry name" value="BPL_LplA_LipB"/>
    <property type="match status" value="1"/>
</dbReference>
<dbReference type="NCBIfam" id="TIGR00121">
    <property type="entry name" value="birA_ligase"/>
    <property type="match status" value="1"/>
</dbReference>
<organism evidence="3">
    <name type="scientific">hydrothermal vent metagenome</name>
    <dbReference type="NCBI Taxonomy" id="652676"/>
    <lineage>
        <taxon>unclassified sequences</taxon>
        <taxon>metagenomes</taxon>
        <taxon>ecological metagenomes</taxon>
    </lineage>
</organism>
<evidence type="ECO:0000313" key="3">
    <source>
        <dbReference type="EMBL" id="VAV99907.1"/>
    </source>
</evidence>
<dbReference type="InterPro" id="IPR004143">
    <property type="entry name" value="BPL_LPL_catalytic"/>
</dbReference>
<keyword evidence="1" id="KW-0436">Ligase</keyword>
<dbReference type="SUPFAM" id="SSF55681">
    <property type="entry name" value="Class II aaRS and biotin synthetases"/>
    <property type="match status" value="1"/>
</dbReference>
<dbReference type="InterPro" id="IPR045864">
    <property type="entry name" value="aa-tRNA-synth_II/BPL/LPL"/>
</dbReference>
<dbReference type="AlphaFoldDB" id="A0A3B0S4W5"/>
<name>A0A3B0S4W5_9ZZZZ</name>
<dbReference type="InterPro" id="IPR004408">
    <property type="entry name" value="Biotin_CoA_COase_ligase"/>
</dbReference>
<dbReference type="PANTHER" id="PTHR12835">
    <property type="entry name" value="BIOTIN PROTEIN LIGASE"/>
    <property type="match status" value="1"/>
</dbReference>
<gene>
    <name evidence="3" type="ORF">MNBD_ALPHA06-1482</name>
</gene>
<dbReference type="GO" id="GO:0005737">
    <property type="term" value="C:cytoplasm"/>
    <property type="evidence" value="ECO:0007669"/>
    <property type="project" value="TreeGrafter"/>
</dbReference>
<evidence type="ECO:0000259" key="2">
    <source>
        <dbReference type="PROSITE" id="PS51733"/>
    </source>
</evidence>
<dbReference type="PROSITE" id="PS51733">
    <property type="entry name" value="BPL_LPL_CATALYTIC"/>
    <property type="match status" value="1"/>
</dbReference>
<dbReference type="Gene3D" id="3.30.930.10">
    <property type="entry name" value="Bira Bifunctional Protein, Domain 2"/>
    <property type="match status" value="1"/>
</dbReference>
<dbReference type="CDD" id="cd16442">
    <property type="entry name" value="BPL"/>
    <property type="match status" value="1"/>
</dbReference>
<protein>
    <recommendedName>
        <fullName evidence="2">BPL/LPL catalytic domain-containing protein</fullName>
    </recommendedName>
</protein>
<accession>A0A3B0S4W5</accession>
<proteinExistence type="predicted"/>
<feature type="domain" description="BPL/LPL catalytic" evidence="2">
    <location>
        <begin position="5"/>
        <end position="181"/>
    </location>
</feature>
<dbReference type="GO" id="GO:0004077">
    <property type="term" value="F:biotin--[biotin carboxyl-carrier protein] ligase activity"/>
    <property type="evidence" value="ECO:0007669"/>
    <property type="project" value="InterPro"/>
</dbReference>